<dbReference type="EMBL" id="JACXVP010000002">
    <property type="protein sequence ID" value="KAG5620837.1"/>
    <property type="molecule type" value="Genomic_DNA"/>
</dbReference>
<reference evidence="1 2" key="1">
    <citation type="submission" date="2020-09" db="EMBL/GenBank/DDBJ databases">
        <title>De no assembly of potato wild relative species, Solanum commersonii.</title>
        <authorList>
            <person name="Cho K."/>
        </authorList>
    </citation>
    <scope>NUCLEOTIDE SEQUENCE [LARGE SCALE GENOMIC DNA]</scope>
    <source>
        <strain evidence="1">LZ3.2</strain>
        <tissue evidence="1">Leaf</tissue>
    </source>
</reference>
<keyword evidence="2" id="KW-1185">Reference proteome</keyword>
<organism evidence="1 2">
    <name type="scientific">Solanum commersonii</name>
    <name type="common">Commerson's wild potato</name>
    <name type="synonym">Commerson's nightshade</name>
    <dbReference type="NCBI Taxonomy" id="4109"/>
    <lineage>
        <taxon>Eukaryota</taxon>
        <taxon>Viridiplantae</taxon>
        <taxon>Streptophyta</taxon>
        <taxon>Embryophyta</taxon>
        <taxon>Tracheophyta</taxon>
        <taxon>Spermatophyta</taxon>
        <taxon>Magnoliopsida</taxon>
        <taxon>eudicotyledons</taxon>
        <taxon>Gunneridae</taxon>
        <taxon>Pentapetalae</taxon>
        <taxon>asterids</taxon>
        <taxon>lamiids</taxon>
        <taxon>Solanales</taxon>
        <taxon>Solanaceae</taxon>
        <taxon>Solanoideae</taxon>
        <taxon>Solaneae</taxon>
        <taxon>Solanum</taxon>
    </lineage>
</organism>
<protein>
    <submittedName>
        <fullName evidence="1">Uncharacterized protein</fullName>
    </submittedName>
</protein>
<sequence>MDAYLSLKDLFPDIFVLAQHQEKTVAEMWSPQGWNMIFRRNLNDWEIPRMIELFKLLESFQGVQTGNLYYKHRNTQDVFQ</sequence>
<dbReference type="AlphaFoldDB" id="A0A9J6A8A6"/>
<name>A0A9J6A8A6_SOLCO</name>
<comment type="caution">
    <text evidence="1">The sequence shown here is derived from an EMBL/GenBank/DDBJ whole genome shotgun (WGS) entry which is preliminary data.</text>
</comment>
<proteinExistence type="predicted"/>
<dbReference type="Proteomes" id="UP000824120">
    <property type="component" value="Chromosome 2"/>
</dbReference>
<accession>A0A9J6A8A6</accession>
<evidence type="ECO:0000313" key="1">
    <source>
        <dbReference type="EMBL" id="KAG5620837.1"/>
    </source>
</evidence>
<gene>
    <name evidence="1" type="ORF">H5410_006055</name>
</gene>
<evidence type="ECO:0000313" key="2">
    <source>
        <dbReference type="Proteomes" id="UP000824120"/>
    </source>
</evidence>